<evidence type="ECO:0000313" key="4">
    <source>
        <dbReference type="Proteomes" id="UP000013047"/>
    </source>
</evidence>
<accession>N7A1P3</accession>
<evidence type="ECO:0000256" key="2">
    <source>
        <dbReference type="SAM" id="MobiDB-lite"/>
    </source>
</evidence>
<evidence type="ECO:0000313" key="3">
    <source>
        <dbReference type="EMBL" id="ENO98234.1"/>
    </source>
</evidence>
<gene>
    <name evidence="3" type="ORF">C667_04660</name>
</gene>
<comment type="similarity">
    <text evidence="1">Belongs to the TelA family.</text>
</comment>
<evidence type="ECO:0000256" key="1">
    <source>
        <dbReference type="ARBA" id="ARBA00005541"/>
    </source>
</evidence>
<dbReference type="PANTHER" id="PTHR38432">
    <property type="entry name" value="TELA-LIKE PROTEIN SAOUHSC_01408"/>
    <property type="match status" value="1"/>
</dbReference>
<dbReference type="Proteomes" id="UP000013047">
    <property type="component" value="Unassembled WGS sequence"/>
</dbReference>
<proteinExistence type="inferred from homology"/>
<keyword evidence="4" id="KW-1185">Reference proteome</keyword>
<feature type="region of interest" description="Disordered" evidence="2">
    <location>
        <begin position="14"/>
        <end position="33"/>
    </location>
</feature>
<sequence>MSLPLRSLLRILPHAPEGDLGGGGRPRSGLSLPPIEDIARETLPPQDAEPAEDAELAPLADAFVRDALAAGEEALQRQREAVDTMGIELQRQAAWRSEMLQAPIRKLAHQGDEGGPVAQALIALRDKMQDLDPARQKLSGEGLSRALSFIPGVGKPMQRYFQKYEKAQDALDAIIGDLQGGADMLRRDNLTLADDQQSLRAILAQLERQVELGRMIDRRLAREAASASLPAPRRAFVEEELLFPLRQRIVDLQQQVAVSQQGVLALEVVIRNNRELVRGVDRAINVTVSALNVAVTVALGLANQRLVLDRVAALNQTTSALIAGTAQALRTQGVDIQTRASSSMLDMGQLEQAFGDVLGAIDDLSRYRREALPKLDAQIDRLAGLAHQGQEAIRRMDEGRRADGETPLGEAQGRR</sequence>
<protein>
    <submittedName>
        <fullName evidence="3">Toxic anion resistance family protein</fullName>
    </submittedName>
</protein>
<dbReference type="Pfam" id="PF05816">
    <property type="entry name" value="TelA"/>
    <property type="match status" value="1"/>
</dbReference>
<feature type="compositionally biased region" description="Basic and acidic residues" evidence="2">
    <location>
        <begin position="393"/>
        <end position="404"/>
    </location>
</feature>
<dbReference type="InterPro" id="IPR008863">
    <property type="entry name" value="Toxic_anion-R_TelA"/>
</dbReference>
<dbReference type="AlphaFoldDB" id="N7A1P3"/>
<comment type="caution">
    <text evidence="3">The sequence shown here is derived from an EMBL/GenBank/DDBJ whole genome shotgun (WGS) entry which is preliminary data.</text>
</comment>
<dbReference type="OrthoDB" id="1654346at2"/>
<name>N7A1P3_9RHOO</name>
<organism evidence="3 4">
    <name type="scientific">Thauera phenylacetica B4P</name>
    <dbReference type="NCBI Taxonomy" id="1234382"/>
    <lineage>
        <taxon>Bacteria</taxon>
        <taxon>Pseudomonadati</taxon>
        <taxon>Pseudomonadota</taxon>
        <taxon>Betaproteobacteria</taxon>
        <taxon>Rhodocyclales</taxon>
        <taxon>Zoogloeaceae</taxon>
        <taxon>Thauera</taxon>
    </lineage>
</organism>
<dbReference type="PANTHER" id="PTHR38432:SF1">
    <property type="entry name" value="TELA-LIKE PROTEIN SAOUHSC_01408"/>
    <property type="match status" value="1"/>
</dbReference>
<dbReference type="EMBL" id="AMXF01000017">
    <property type="protein sequence ID" value="ENO98234.1"/>
    <property type="molecule type" value="Genomic_DNA"/>
</dbReference>
<reference evidence="3 4" key="1">
    <citation type="submission" date="2012-09" db="EMBL/GenBank/DDBJ databases">
        <title>Draft Genome Sequences of 6 Strains from Genus Thauera.</title>
        <authorList>
            <person name="Liu B."/>
            <person name="Shapleigh J.P."/>
            <person name="Frostegard A.H."/>
        </authorList>
    </citation>
    <scope>NUCLEOTIDE SEQUENCE [LARGE SCALE GENOMIC DNA]</scope>
    <source>
        <strain evidence="3 4">B4P</strain>
    </source>
</reference>
<dbReference type="RefSeq" id="WP_004357693.1">
    <property type="nucleotide sequence ID" value="NZ_AMXF01000017.1"/>
</dbReference>
<feature type="region of interest" description="Disordered" evidence="2">
    <location>
        <begin position="393"/>
        <end position="415"/>
    </location>
</feature>